<evidence type="ECO:0000259" key="1">
    <source>
        <dbReference type="Pfam" id="PF24722"/>
    </source>
</evidence>
<feature type="domain" description="DUF7674" evidence="1">
    <location>
        <begin position="132"/>
        <end position="216"/>
    </location>
</feature>
<evidence type="ECO:0000313" key="3">
    <source>
        <dbReference type="Proteomes" id="UP001199424"/>
    </source>
</evidence>
<dbReference type="AlphaFoldDB" id="A0AAE3ALE9"/>
<organism evidence="2 3">
    <name type="scientific">Hominenteromicrobium mulieris</name>
    <dbReference type="NCBI Taxonomy" id="2885357"/>
    <lineage>
        <taxon>Bacteria</taxon>
        <taxon>Bacillati</taxon>
        <taxon>Bacillota</taxon>
        <taxon>Clostridia</taxon>
        <taxon>Eubacteriales</taxon>
        <taxon>Oscillospiraceae</taxon>
        <taxon>Hominenteromicrobium</taxon>
    </lineage>
</organism>
<keyword evidence="3" id="KW-1185">Reference proteome</keyword>
<dbReference type="Proteomes" id="UP001199424">
    <property type="component" value="Unassembled WGS sequence"/>
</dbReference>
<name>A0AAE3ALE9_9FIRM</name>
<gene>
    <name evidence="2" type="ORF">LKD31_05320</name>
</gene>
<reference evidence="2" key="1">
    <citation type="submission" date="2021-10" db="EMBL/GenBank/DDBJ databases">
        <title>Anaerobic single-cell dispensing facilitates the cultivation of human gut bacteria.</title>
        <authorList>
            <person name="Afrizal A."/>
        </authorList>
    </citation>
    <scope>NUCLEOTIDE SEQUENCE</scope>
    <source>
        <strain evidence="2">CLA-AA-H250</strain>
    </source>
</reference>
<comment type="caution">
    <text evidence="2">The sequence shown here is derived from an EMBL/GenBank/DDBJ whole genome shotgun (WGS) entry which is preliminary data.</text>
</comment>
<sequence>MEQKAFELIQKKLQAALNEQGFGEAVALETDNGRGVMFTTGEVAYGLFYETKQRRFVLRSATMKTPKEPGDWRQLSMWLFDEGENTMQDAESIANDFLELVQGSKRRELVQTAKKRRKKDEENNADPQFFLNRLVPVFPELRDEMNEERIVYGQVRTALFAAEKVAPKCENLAKNYKDSEPMKRMCTIFCDMYAAGDMDTRAVIQFGVLNNIKDEAAINNIIANFTDGCDLQKVYKHSRKLIGKNIKPEKEKKKGKKVEARLSN</sequence>
<proteinExistence type="predicted"/>
<dbReference type="Pfam" id="PF24722">
    <property type="entry name" value="DUF7674"/>
    <property type="match status" value="1"/>
</dbReference>
<dbReference type="InterPro" id="IPR056091">
    <property type="entry name" value="DUF7674"/>
</dbReference>
<dbReference type="RefSeq" id="WP_308448915.1">
    <property type="nucleotide sequence ID" value="NZ_JAJEQC010000004.1"/>
</dbReference>
<protein>
    <recommendedName>
        <fullName evidence="1">DUF7674 domain-containing protein</fullName>
    </recommendedName>
</protein>
<accession>A0AAE3ALE9</accession>
<evidence type="ECO:0000313" key="2">
    <source>
        <dbReference type="EMBL" id="MCC2136431.1"/>
    </source>
</evidence>
<dbReference type="EMBL" id="JAJEQC010000004">
    <property type="protein sequence ID" value="MCC2136431.1"/>
    <property type="molecule type" value="Genomic_DNA"/>
</dbReference>